<feature type="chain" id="PRO_5022717710" description="Peptide-N-glycosidase F C-terminal domain-containing protein" evidence="2">
    <location>
        <begin position="32"/>
        <end position="383"/>
    </location>
</feature>
<dbReference type="SUPFAM" id="SSF49742">
    <property type="entry name" value="PHM/PNGase F"/>
    <property type="match status" value="1"/>
</dbReference>
<dbReference type="InterPro" id="IPR015197">
    <property type="entry name" value="PngaseF_C"/>
</dbReference>
<dbReference type="PROSITE" id="PS51257">
    <property type="entry name" value="PROKAR_LIPOPROTEIN"/>
    <property type="match status" value="1"/>
</dbReference>
<keyword evidence="5" id="KW-1185">Reference proteome</keyword>
<proteinExistence type="predicted"/>
<keyword evidence="1" id="KW-1015">Disulfide bond</keyword>
<feature type="domain" description="Peptide-N-glycosidase F C-terminal" evidence="3">
    <location>
        <begin position="245"/>
        <end position="352"/>
    </location>
</feature>
<reference evidence="4 5" key="2">
    <citation type="submission" date="2019-09" db="EMBL/GenBank/DDBJ databases">
        <authorList>
            <person name="Jin C."/>
        </authorList>
    </citation>
    <scope>NUCLEOTIDE SEQUENCE [LARGE SCALE GENOMIC DNA]</scope>
    <source>
        <strain evidence="4 5">BN140078</strain>
    </source>
</reference>
<evidence type="ECO:0000313" key="4">
    <source>
        <dbReference type="EMBL" id="KAA2242478.1"/>
    </source>
</evidence>
<sequence>MLIMKRPFSIIPYLVLVLLLAAAGCSKDKPAALTNNGSDDPVPPDTISNVRIKLAEQLSFYGIYDFGQTWRTCAVNDGNATRLNGYMFARKLSVDEKKQVGNRLELNFTLQARYDGWDRIAEFGYIKTPLNYAGPLQPDSVWQERTGIARFITPYFLQYNAFNKIDYSFDVSAFAPDLRSTDKDVWIVYQVAANPTYTDPTKKDTGFCALDGFRLDASFLSNGSTANDSTRYFRNLFSCNITGTAQVSVSFELAKPVRQLTAYITNSGHGNEEGLVRRNTVLVDNTQKGNYSTKVLCTPASYYDGINPNGAKGPGVTWRYPTRNWCQGGTVPPAAVLIGDLPAGTHTFTLDMTRVIEAGGVARSVVAPIDGNLEVTAFLSGVQ</sequence>
<dbReference type="InterPro" id="IPR014784">
    <property type="entry name" value="Cu2_ascorb_mOase-like_C"/>
</dbReference>
<evidence type="ECO:0000256" key="1">
    <source>
        <dbReference type="ARBA" id="ARBA00023157"/>
    </source>
</evidence>
<dbReference type="InterPro" id="IPR008977">
    <property type="entry name" value="PHM/PNGase_F_dom_sf"/>
</dbReference>
<gene>
    <name evidence="4" type="ORF">F0L74_08005</name>
</gene>
<evidence type="ECO:0000313" key="5">
    <source>
        <dbReference type="Proteomes" id="UP000324611"/>
    </source>
</evidence>
<dbReference type="GO" id="GO:0016715">
    <property type="term" value="F:oxidoreductase activity, acting on paired donors, with incorporation or reduction of molecular oxygen, reduced ascorbate as one donor, and incorporation of one atom of oxygen"/>
    <property type="evidence" value="ECO:0007669"/>
    <property type="project" value="InterPro"/>
</dbReference>
<name>A0A5B2VV65_9BACT</name>
<protein>
    <recommendedName>
        <fullName evidence="3">Peptide-N-glycosidase F C-terminal domain-containing protein</fullName>
    </recommendedName>
</protein>
<evidence type="ECO:0000256" key="2">
    <source>
        <dbReference type="SAM" id="SignalP"/>
    </source>
</evidence>
<evidence type="ECO:0000259" key="3">
    <source>
        <dbReference type="Pfam" id="PF09113"/>
    </source>
</evidence>
<keyword evidence="2" id="KW-0732">Signal</keyword>
<dbReference type="AlphaFoldDB" id="A0A5B2VV65"/>
<accession>A0A5B2VV65</accession>
<dbReference type="Gene3D" id="2.60.120.230">
    <property type="match status" value="1"/>
</dbReference>
<comment type="caution">
    <text evidence="4">The sequence shown here is derived from an EMBL/GenBank/DDBJ whole genome shotgun (WGS) entry which is preliminary data.</text>
</comment>
<reference evidence="4 5" key="1">
    <citation type="submission" date="2019-09" db="EMBL/GenBank/DDBJ databases">
        <title>Chitinophaga ginsengihumi sp. nov., isolated from soil of ginseng rhizosphere.</title>
        <authorList>
            <person name="Lee J."/>
        </authorList>
    </citation>
    <scope>NUCLEOTIDE SEQUENCE [LARGE SCALE GENOMIC DNA]</scope>
    <source>
        <strain evidence="4 5">BN140078</strain>
    </source>
</reference>
<organism evidence="4 5">
    <name type="scientific">Chitinophaga agrisoli</name>
    <dbReference type="NCBI Taxonomy" id="2607653"/>
    <lineage>
        <taxon>Bacteria</taxon>
        <taxon>Pseudomonadati</taxon>
        <taxon>Bacteroidota</taxon>
        <taxon>Chitinophagia</taxon>
        <taxon>Chitinophagales</taxon>
        <taxon>Chitinophagaceae</taxon>
        <taxon>Chitinophaga</taxon>
    </lineage>
</organism>
<dbReference type="Proteomes" id="UP000324611">
    <property type="component" value="Unassembled WGS sequence"/>
</dbReference>
<dbReference type="EMBL" id="VUOC01000002">
    <property type="protein sequence ID" value="KAA2242478.1"/>
    <property type="molecule type" value="Genomic_DNA"/>
</dbReference>
<dbReference type="Pfam" id="PF09113">
    <property type="entry name" value="N-glycanase_C"/>
    <property type="match status" value="1"/>
</dbReference>
<feature type="signal peptide" evidence="2">
    <location>
        <begin position="1"/>
        <end position="31"/>
    </location>
</feature>